<protein>
    <submittedName>
        <fullName evidence="5">HD domain-containing protein</fullName>
    </submittedName>
</protein>
<evidence type="ECO:0000256" key="2">
    <source>
        <dbReference type="SAM" id="MobiDB-lite"/>
    </source>
</evidence>
<dbReference type="PROSITE" id="PS50110">
    <property type="entry name" value="RESPONSE_REGULATORY"/>
    <property type="match status" value="1"/>
</dbReference>
<dbReference type="InterPro" id="IPR003607">
    <property type="entry name" value="HD/PDEase_dom"/>
</dbReference>
<evidence type="ECO:0000259" key="3">
    <source>
        <dbReference type="PROSITE" id="PS50110"/>
    </source>
</evidence>
<dbReference type="SUPFAM" id="SSF109604">
    <property type="entry name" value="HD-domain/PDEase-like"/>
    <property type="match status" value="1"/>
</dbReference>
<keyword evidence="6" id="KW-1185">Reference proteome</keyword>
<dbReference type="PANTHER" id="PTHR43155">
    <property type="entry name" value="CYCLIC DI-GMP PHOSPHODIESTERASE PA4108-RELATED"/>
    <property type="match status" value="1"/>
</dbReference>
<dbReference type="PROSITE" id="PS51832">
    <property type="entry name" value="HD_GYP"/>
    <property type="match status" value="1"/>
</dbReference>
<feature type="domain" description="Response regulatory" evidence="3">
    <location>
        <begin position="65"/>
        <end position="179"/>
    </location>
</feature>
<dbReference type="NCBIfam" id="TIGR00277">
    <property type="entry name" value="HDIG"/>
    <property type="match status" value="1"/>
</dbReference>
<comment type="caution">
    <text evidence="5">The sequence shown here is derived from an EMBL/GenBank/DDBJ whole genome shotgun (WGS) entry which is preliminary data.</text>
</comment>
<accession>A0A5M6I8E3</accession>
<evidence type="ECO:0000256" key="1">
    <source>
        <dbReference type="PROSITE-ProRule" id="PRU00169"/>
    </source>
</evidence>
<dbReference type="GO" id="GO:0000160">
    <property type="term" value="P:phosphorelay signal transduction system"/>
    <property type="evidence" value="ECO:0007669"/>
    <property type="project" value="InterPro"/>
</dbReference>
<feature type="modified residue" description="4-aspartylphosphate" evidence="1">
    <location>
        <position position="113"/>
    </location>
</feature>
<dbReference type="Gene3D" id="1.10.3210.10">
    <property type="entry name" value="Hypothetical protein af1432"/>
    <property type="match status" value="1"/>
</dbReference>
<dbReference type="SMART" id="SM00471">
    <property type="entry name" value="HDc"/>
    <property type="match status" value="1"/>
</dbReference>
<feature type="domain" description="HD-GYP" evidence="4">
    <location>
        <begin position="231"/>
        <end position="424"/>
    </location>
</feature>
<dbReference type="CDD" id="cd00077">
    <property type="entry name" value="HDc"/>
    <property type="match status" value="1"/>
</dbReference>
<feature type="compositionally biased region" description="Basic and acidic residues" evidence="2">
    <location>
        <begin position="1"/>
        <end position="11"/>
    </location>
</feature>
<dbReference type="GO" id="GO:0008081">
    <property type="term" value="F:phosphoric diester hydrolase activity"/>
    <property type="evidence" value="ECO:0007669"/>
    <property type="project" value="UniProtKB-ARBA"/>
</dbReference>
<dbReference type="OrthoDB" id="9176789at2"/>
<dbReference type="Gene3D" id="3.40.50.2300">
    <property type="match status" value="1"/>
</dbReference>
<dbReference type="InterPro" id="IPR001789">
    <property type="entry name" value="Sig_transdc_resp-reg_receiver"/>
</dbReference>
<dbReference type="InterPro" id="IPR037522">
    <property type="entry name" value="HD_GYP_dom"/>
</dbReference>
<sequence>MSDPLHTESKLSQDGGGGDPAASTGALAAAAARADGRLDASTADGTAASLPTAGVRREVAPWRRTVYVVSPSRKHRLTVSDVLAGRYTVRVFWETSLMILATMKRRPDIIILDEAAVRSGAEAALNRLMEHPTLQTVPLLGLAQAPRSAFTALLRARAIPFLTRDVRPDDLLSLVSDMISDGVERNWITIEPVQRKALTDSVAMFRTVSRLVVAGETIPYNHVRESCASLVTAVSNRNVFSLLSSVKGHDNYSYVHSVRVATFLSHFGYELGLRGEELYTLTAGGLLHDIGKSAIPHHVLNKPGRLTEGEWATMRTHVDEGLAIIDRVDNVPRGVVTIAAQHHERLDGSGYPRGLKGADLNDLARLAAIVDVFGALTDQRTYKAPLPADRALAIMRDMTGHLDMGLVRLFQDMLMSTDTLLDTG</sequence>
<organism evidence="5 6">
    <name type="scientific">Roseospira marina</name>
    <dbReference type="NCBI Taxonomy" id="140057"/>
    <lineage>
        <taxon>Bacteria</taxon>
        <taxon>Pseudomonadati</taxon>
        <taxon>Pseudomonadota</taxon>
        <taxon>Alphaproteobacteria</taxon>
        <taxon>Rhodospirillales</taxon>
        <taxon>Rhodospirillaceae</taxon>
        <taxon>Roseospira</taxon>
    </lineage>
</organism>
<dbReference type="Proteomes" id="UP000324065">
    <property type="component" value="Unassembled WGS sequence"/>
</dbReference>
<keyword evidence="1" id="KW-0597">Phosphoprotein</keyword>
<dbReference type="Pfam" id="PF13487">
    <property type="entry name" value="HD_5"/>
    <property type="match status" value="1"/>
</dbReference>
<dbReference type="InterPro" id="IPR011006">
    <property type="entry name" value="CheY-like_superfamily"/>
</dbReference>
<evidence type="ECO:0000259" key="4">
    <source>
        <dbReference type="PROSITE" id="PS51832"/>
    </source>
</evidence>
<evidence type="ECO:0000313" key="6">
    <source>
        <dbReference type="Proteomes" id="UP000324065"/>
    </source>
</evidence>
<proteinExistence type="predicted"/>
<dbReference type="SUPFAM" id="SSF52172">
    <property type="entry name" value="CheY-like"/>
    <property type="match status" value="1"/>
</dbReference>
<dbReference type="PANTHER" id="PTHR43155:SF2">
    <property type="entry name" value="CYCLIC DI-GMP PHOSPHODIESTERASE PA4108"/>
    <property type="match status" value="1"/>
</dbReference>
<dbReference type="RefSeq" id="WP_150063381.1">
    <property type="nucleotide sequence ID" value="NZ_JACHII010000015.1"/>
</dbReference>
<dbReference type="AlphaFoldDB" id="A0A5M6I8E3"/>
<dbReference type="InterPro" id="IPR006675">
    <property type="entry name" value="HDIG_dom"/>
</dbReference>
<dbReference type="EMBL" id="VWPJ01000017">
    <property type="protein sequence ID" value="KAA5604471.1"/>
    <property type="molecule type" value="Genomic_DNA"/>
</dbReference>
<reference evidence="5 6" key="1">
    <citation type="submission" date="2019-09" db="EMBL/GenBank/DDBJ databases">
        <title>Genome sequence of Roseospira marina, one of the more divergent members of the non-sulfur purple photosynthetic bacterial family, the Rhodospirillaceae.</title>
        <authorList>
            <person name="Meyer T."/>
            <person name="Kyndt J."/>
        </authorList>
    </citation>
    <scope>NUCLEOTIDE SEQUENCE [LARGE SCALE GENOMIC DNA]</scope>
    <source>
        <strain evidence="5 6">DSM 15113</strain>
    </source>
</reference>
<gene>
    <name evidence="5" type="ORF">F1188_15625</name>
</gene>
<name>A0A5M6I8E3_9PROT</name>
<evidence type="ECO:0000313" key="5">
    <source>
        <dbReference type="EMBL" id="KAA5604471.1"/>
    </source>
</evidence>
<feature type="region of interest" description="Disordered" evidence="2">
    <location>
        <begin position="1"/>
        <end position="26"/>
    </location>
</feature>